<evidence type="ECO:0000313" key="9">
    <source>
        <dbReference type="Proteomes" id="UP001172684"/>
    </source>
</evidence>
<evidence type="ECO:0000256" key="1">
    <source>
        <dbReference type="ARBA" id="ARBA00022603"/>
    </source>
</evidence>
<dbReference type="Pfam" id="PF02574">
    <property type="entry name" value="S-methyl_trans"/>
    <property type="match status" value="1"/>
</dbReference>
<dbReference type="InterPro" id="IPR017226">
    <property type="entry name" value="BHMT-like"/>
</dbReference>
<dbReference type="EC" id="2.1.1.10" evidence="8"/>
<evidence type="ECO:0000256" key="3">
    <source>
        <dbReference type="ARBA" id="ARBA00022723"/>
    </source>
</evidence>
<dbReference type="EMBL" id="JAPDRL010000047">
    <property type="protein sequence ID" value="KAJ9662848.1"/>
    <property type="molecule type" value="Genomic_DNA"/>
</dbReference>
<dbReference type="SUPFAM" id="SSF82282">
    <property type="entry name" value="Homocysteine S-methyltransferase"/>
    <property type="match status" value="1"/>
</dbReference>
<gene>
    <name evidence="8" type="primary">SAM4</name>
    <name evidence="8" type="ORF">H2201_005929</name>
</gene>
<evidence type="ECO:0000256" key="5">
    <source>
        <dbReference type="PROSITE-ProRule" id="PRU00333"/>
    </source>
</evidence>
<dbReference type="InterPro" id="IPR003726">
    <property type="entry name" value="HCY_dom"/>
</dbReference>
<organism evidence="8 9">
    <name type="scientific">Coniosporium apollinis</name>
    <dbReference type="NCBI Taxonomy" id="61459"/>
    <lineage>
        <taxon>Eukaryota</taxon>
        <taxon>Fungi</taxon>
        <taxon>Dikarya</taxon>
        <taxon>Ascomycota</taxon>
        <taxon>Pezizomycotina</taxon>
        <taxon>Dothideomycetes</taxon>
        <taxon>Dothideomycetes incertae sedis</taxon>
        <taxon>Coniosporium</taxon>
    </lineage>
</organism>
<dbReference type="PROSITE" id="PS50970">
    <property type="entry name" value="HCY"/>
    <property type="match status" value="1"/>
</dbReference>
<protein>
    <submittedName>
        <fullName evidence="8">AdoMet-homocysteine methyltransferase</fullName>
        <ecNumber evidence="8">2.1.1.10</ecNumber>
    </submittedName>
</protein>
<comment type="caution">
    <text evidence="8">The sequence shown here is derived from an EMBL/GenBank/DDBJ whole genome shotgun (WGS) entry which is preliminary data.</text>
</comment>
<dbReference type="GO" id="GO:0008168">
    <property type="term" value="F:methyltransferase activity"/>
    <property type="evidence" value="ECO:0007669"/>
    <property type="project" value="UniProtKB-KW"/>
</dbReference>
<dbReference type="NCBIfam" id="NF007020">
    <property type="entry name" value="PRK09485.1"/>
    <property type="match status" value="1"/>
</dbReference>
<feature type="compositionally biased region" description="Polar residues" evidence="6">
    <location>
        <begin position="116"/>
        <end position="132"/>
    </location>
</feature>
<feature type="region of interest" description="Disordered" evidence="6">
    <location>
        <begin position="110"/>
        <end position="135"/>
    </location>
</feature>
<evidence type="ECO:0000259" key="7">
    <source>
        <dbReference type="PROSITE" id="PS50970"/>
    </source>
</evidence>
<keyword evidence="4 5" id="KW-0862">Zinc</keyword>
<feature type="binding site" evidence="5">
    <location>
        <position position="313"/>
    </location>
    <ligand>
        <name>Zn(2+)</name>
        <dbReference type="ChEBI" id="CHEBI:29105"/>
    </ligand>
</feature>
<keyword evidence="2 5" id="KW-0808">Transferase</keyword>
<proteinExistence type="predicted"/>
<dbReference type="InterPro" id="IPR036589">
    <property type="entry name" value="HCY_dom_sf"/>
</dbReference>
<dbReference type="Gene3D" id="3.20.20.330">
    <property type="entry name" value="Homocysteine-binding-like domain"/>
    <property type="match status" value="1"/>
</dbReference>
<evidence type="ECO:0000313" key="8">
    <source>
        <dbReference type="EMBL" id="KAJ9662848.1"/>
    </source>
</evidence>
<feature type="domain" description="Hcy-binding" evidence="7">
    <location>
        <begin position="4"/>
        <end position="328"/>
    </location>
</feature>
<name>A0ABQ9NQW6_9PEZI</name>
<sequence length="333" mass="36166">MSSNKISEFLAQRELIVLDGALATELEARGLNLNDPSWSAKALLGDTSSLIRDVHLDYFRAGADVAITASYQASTRGLHEHLGLGHDQSIELITKSVRLAQEARDIYLSAEEDANRPTSPQRCNNPQSSNQRPLLIAGSTGPYGAYLANGSEYTGTYSLSRADFHAFHRPRIQALLDAGVDLLALETQPSFPEILALVDLLAEFPDAGAWVSMTLRDAERLSDGTSIGTVLERLNESSQVLAVGVNCVPEEMVTAALRRLRGLTNKPLMCYPNSGEVYDAVSKTWGGTRAEGERLAERVREWRKAGAVVIGGCCRTGPKDIRTIVEACREALP</sequence>
<dbReference type="PIRSF" id="PIRSF037505">
    <property type="entry name" value="Betaine_HMT"/>
    <property type="match status" value="1"/>
</dbReference>
<accession>A0ABQ9NQW6</accession>
<dbReference type="PANTHER" id="PTHR46015:SF1">
    <property type="entry name" value="HOMOCYSTEINE S-METHYLTRANSFERASE-LIKE ISOFORM 1"/>
    <property type="match status" value="1"/>
</dbReference>
<feature type="binding site" evidence="5">
    <location>
        <position position="247"/>
    </location>
    <ligand>
        <name>Zn(2+)</name>
        <dbReference type="ChEBI" id="CHEBI:29105"/>
    </ligand>
</feature>
<dbReference type="Proteomes" id="UP001172684">
    <property type="component" value="Unassembled WGS sequence"/>
</dbReference>
<feature type="binding site" evidence="5">
    <location>
        <position position="314"/>
    </location>
    <ligand>
        <name>Zn(2+)</name>
        <dbReference type="ChEBI" id="CHEBI:29105"/>
    </ligand>
</feature>
<comment type="cofactor">
    <cofactor evidence="5">
        <name>Zn(2+)</name>
        <dbReference type="ChEBI" id="CHEBI:29105"/>
    </cofactor>
</comment>
<keyword evidence="3 5" id="KW-0479">Metal-binding</keyword>
<reference evidence="8" key="1">
    <citation type="submission" date="2022-10" db="EMBL/GenBank/DDBJ databases">
        <title>Culturing micro-colonial fungi from biological soil crusts in the Mojave desert and describing Neophaeococcomyces mojavensis, and introducing the new genera and species Taxawa tesnikishii.</title>
        <authorList>
            <person name="Kurbessoian T."/>
            <person name="Stajich J.E."/>
        </authorList>
    </citation>
    <scope>NUCLEOTIDE SEQUENCE</scope>
    <source>
        <strain evidence="8">TK_1</strain>
    </source>
</reference>
<keyword evidence="9" id="KW-1185">Reference proteome</keyword>
<evidence type="ECO:0000256" key="2">
    <source>
        <dbReference type="ARBA" id="ARBA00022679"/>
    </source>
</evidence>
<keyword evidence="1 5" id="KW-0489">Methyltransferase</keyword>
<dbReference type="PANTHER" id="PTHR46015">
    <property type="entry name" value="ZGC:172121"/>
    <property type="match status" value="1"/>
</dbReference>
<dbReference type="GO" id="GO:0032259">
    <property type="term" value="P:methylation"/>
    <property type="evidence" value="ECO:0007669"/>
    <property type="project" value="UniProtKB-KW"/>
</dbReference>
<evidence type="ECO:0000256" key="6">
    <source>
        <dbReference type="SAM" id="MobiDB-lite"/>
    </source>
</evidence>
<dbReference type="InterPro" id="IPR051486">
    <property type="entry name" value="Hcy_S-methyltransferase"/>
</dbReference>
<evidence type="ECO:0000256" key="4">
    <source>
        <dbReference type="ARBA" id="ARBA00022833"/>
    </source>
</evidence>